<evidence type="ECO:0000313" key="2">
    <source>
        <dbReference type="EMBL" id="ADE29320.1"/>
    </source>
</evidence>
<keyword evidence="1" id="KW-0472">Membrane</keyword>
<protein>
    <submittedName>
        <fullName evidence="2">Uncharacterized protein</fullName>
    </submittedName>
</protein>
<keyword evidence="1" id="KW-0812">Transmembrane</keyword>
<organism evidence="2">
    <name type="scientific">uncultured virus</name>
    <dbReference type="NCBI Taxonomy" id="340016"/>
    <lineage>
        <taxon>Viruses</taxon>
        <taxon>environmental samples</taxon>
    </lineage>
</organism>
<reference evidence="2" key="1">
    <citation type="journal article" date="2010" name="Environ. Microbiol.">
        <title>The metavirome of a hypersaline environment.</title>
        <authorList>
            <person name="Santos F."/>
            <person name="Yarza P."/>
            <person name="Parro V."/>
            <person name="Briones C."/>
            <person name="Anton J."/>
        </authorList>
    </citation>
    <scope>NUCLEOTIDE SEQUENCE</scope>
</reference>
<feature type="transmembrane region" description="Helical" evidence="1">
    <location>
        <begin position="153"/>
        <end position="171"/>
    </location>
</feature>
<dbReference type="EMBL" id="GU735401">
    <property type="protein sequence ID" value="ADE29320.1"/>
    <property type="molecule type" value="Genomic_DNA"/>
</dbReference>
<sequence length="182" mass="20282">TEFWTRRVDGSRVVAWSYPAGMIATFIPQWLLLGQTAAGYRLTTISMTGLLGVAGVRSMPQRFAIVVPIAMLGIENLWRTAAGGVLDAVWAFPLLIGVVSWARGDWWLAGIFVGVACGVKQLIWPMLPFLLIWVIRTSDSPRAFARRAGKLNVGGLFGFLVVAQNAVFIWWDPSAWWWLQEF</sequence>
<feature type="transmembrane region" description="Helical" evidence="1">
    <location>
        <begin position="107"/>
        <end position="132"/>
    </location>
</feature>
<feature type="transmembrane region" description="Helical" evidence="1">
    <location>
        <begin position="13"/>
        <end position="32"/>
    </location>
</feature>
<accession>D5L2R1</accession>
<name>D5L2R1_9VIRU</name>
<evidence type="ECO:0000256" key="1">
    <source>
        <dbReference type="SAM" id="Phobius"/>
    </source>
</evidence>
<proteinExistence type="predicted"/>
<feature type="non-terminal residue" evidence="2">
    <location>
        <position position="182"/>
    </location>
</feature>
<feature type="non-terminal residue" evidence="2">
    <location>
        <position position="1"/>
    </location>
</feature>
<keyword evidence="1" id="KW-1133">Transmembrane helix</keyword>
<feature type="transmembrane region" description="Helical" evidence="1">
    <location>
        <begin position="77"/>
        <end position="101"/>
    </location>
</feature>
<feature type="transmembrane region" description="Helical" evidence="1">
    <location>
        <begin position="38"/>
        <end position="56"/>
    </location>
</feature>